<dbReference type="EnsemblMetazoa" id="PPA34571.1">
    <property type="protein sequence ID" value="PPA34571.1"/>
    <property type="gene ID" value="WBGene00272940"/>
</dbReference>
<gene>
    <name evidence="1" type="primary">WBGene00272940</name>
</gene>
<evidence type="ECO:0000313" key="2">
    <source>
        <dbReference type="Proteomes" id="UP000005239"/>
    </source>
</evidence>
<accession>A0A2A6C6P4</accession>
<name>A0A2A6C6P4_PRIPA</name>
<reference evidence="1" key="2">
    <citation type="submission" date="2022-06" db="UniProtKB">
        <authorList>
            <consortium name="EnsemblMetazoa"/>
        </authorList>
    </citation>
    <scope>IDENTIFICATION</scope>
    <source>
        <strain evidence="1">PS312</strain>
    </source>
</reference>
<evidence type="ECO:0000313" key="1">
    <source>
        <dbReference type="EnsemblMetazoa" id="PPA34571.1"/>
    </source>
</evidence>
<reference evidence="2" key="1">
    <citation type="journal article" date="2008" name="Nat. Genet.">
        <title>The Pristionchus pacificus genome provides a unique perspective on nematode lifestyle and parasitism.</title>
        <authorList>
            <person name="Dieterich C."/>
            <person name="Clifton S.W."/>
            <person name="Schuster L.N."/>
            <person name="Chinwalla A."/>
            <person name="Delehaunty K."/>
            <person name="Dinkelacker I."/>
            <person name="Fulton L."/>
            <person name="Fulton R."/>
            <person name="Godfrey J."/>
            <person name="Minx P."/>
            <person name="Mitreva M."/>
            <person name="Roeseler W."/>
            <person name="Tian H."/>
            <person name="Witte H."/>
            <person name="Yang S.P."/>
            <person name="Wilson R.K."/>
            <person name="Sommer R.J."/>
        </authorList>
    </citation>
    <scope>NUCLEOTIDE SEQUENCE [LARGE SCALE GENOMIC DNA]</scope>
    <source>
        <strain evidence="2">PS312</strain>
    </source>
</reference>
<dbReference type="AlphaFoldDB" id="A0A2A6C6P4"/>
<protein>
    <submittedName>
        <fullName evidence="1">Uncharacterized protein</fullName>
    </submittedName>
</protein>
<accession>A0A8R1UMK8</accession>
<proteinExistence type="predicted"/>
<keyword evidence="2" id="KW-1185">Reference proteome</keyword>
<sequence>MMLLHIIAGWLSTLIVLACPVCALLIGCGGDKKEKSLQKKRESLDMGVSDLDEVQPVKREVLRAQEIKDGARGKKAEYKTLAQMEKSDFDKSMHAPPSVEAPPTCQAPPTLAAPGVIAGPASCQPPARKPHLLASSVRRAMRKFEEAVAATAAAALSDAEEAQAVHAGALSLLATARKAAAKTHSADTGEVHQLLASLAVSAAEWAPPSVEAPPTCQAPPTLAAPGVIAGPASCQQLTAIVDGPPPPPLYATPNKQ</sequence>
<dbReference type="Proteomes" id="UP000005239">
    <property type="component" value="Unassembled WGS sequence"/>
</dbReference>
<organism evidence="1 2">
    <name type="scientific">Pristionchus pacificus</name>
    <name type="common">Parasitic nematode worm</name>
    <dbReference type="NCBI Taxonomy" id="54126"/>
    <lineage>
        <taxon>Eukaryota</taxon>
        <taxon>Metazoa</taxon>
        <taxon>Ecdysozoa</taxon>
        <taxon>Nematoda</taxon>
        <taxon>Chromadorea</taxon>
        <taxon>Rhabditida</taxon>
        <taxon>Rhabditina</taxon>
        <taxon>Diplogasteromorpha</taxon>
        <taxon>Diplogasteroidea</taxon>
        <taxon>Neodiplogasteridae</taxon>
        <taxon>Pristionchus</taxon>
    </lineage>
</organism>